<evidence type="ECO:0000259" key="2">
    <source>
        <dbReference type="Pfam" id="PF14258"/>
    </source>
</evidence>
<dbReference type="RefSeq" id="WP_337318356.1">
    <property type="nucleotide sequence ID" value="NZ_JBBDGN010000003.1"/>
</dbReference>
<evidence type="ECO:0000313" key="3">
    <source>
        <dbReference type="EMBL" id="MEJ1091125.1"/>
    </source>
</evidence>
<dbReference type="InterPro" id="IPR025646">
    <property type="entry name" value="DUF4350"/>
</dbReference>
<dbReference type="Pfam" id="PF14258">
    <property type="entry name" value="DUF4350"/>
    <property type="match status" value="1"/>
</dbReference>
<keyword evidence="1" id="KW-1133">Transmembrane helix</keyword>
<protein>
    <submittedName>
        <fullName evidence="3">DUF4350 domain-containing protein</fullName>
    </submittedName>
</protein>
<feature type="transmembrane region" description="Helical" evidence="1">
    <location>
        <begin position="30"/>
        <end position="52"/>
    </location>
</feature>
<comment type="caution">
    <text evidence="3">The sequence shown here is derived from an EMBL/GenBank/DDBJ whole genome shotgun (WGS) entry which is preliminary data.</text>
</comment>
<proteinExistence type="predicted"/>
<sequence>MSIAERTVDTTAEPPVSTAAAPPAGRWGKILGWLFVVVLLVGIALTAMRFVATAPPLDGTLNPDVSNPYGAQALAEVLRQQGVTVDVVRTRDELYNRLRDDTTLVMTDPYPLSDDSVVSLLNDSERTVFLSVSSRLLRLTALGEPSQTQVDTAEVGCEIEYLSRVGEIAPERLFTPSAGTTGCFTAPDGSAAVLVDSSLERVTLVEGTRLFSNAQLAENGNAALALGLLGQTGHVLWYVPNIDDGDHTADDADTLGSLTPDWVTPALVLLAIAGLTAIAWRGRRFGPLVAESLPVTVRASETMHGRARLTAKAADAGHAATEIRTGTVLRLARRLGLSSRATAQEVADAAADRLRVPRGSLYELLAGPLPQNDPDLIALARGLADLEAAVETTARTERNDQ</sequence>
<keyword evidence="1" id="KW-0472">Membrane</keyword>
<keyword evidence="1" id="KW-0812">Transmembrane</keyword>
<dbReference type="Proteomes" id="UP001366085">
    <property type="component" value="Unassembled WGS sequence"/>
</dbReference>
<evidence type="ECO:0000256" key="1">
    <source>
        <dbReference type="SAM" id="Phobius"/>
    </source>
</evidence>
<gene>
    <name evidence="3" type="ORF">WDU93_05405</name>
</gene>
<evidence type="ECO:0000313" key="4">
    <source>
        <dbReference type="Proteomes" id="UP001366085"/>
    </source>
</evidence>
<feature type="domain" description="DUF4350" evidence="2">
    <location>
        <begin position="67"/>
        <end position="229"/>
    </location>
</feature>
<name>A0ABU8LJH5_9MICO</name>
<keyword evidence="4" id="KW-1185">Reference proteome</keyword>
<accession>A0ABU8LJH5</accession>
<organism evidence="3 4">
    <name type="scientific">Microbacterium istanbulense</name>
    <dbReference type="NCBI Taxonomy" id="3122049"/>
    <lineage>
        <taxon>Bacteria</taxon>
        <taxon>Bacillati</taxon>
        <taxon>Actinomycetota</taxon>
        <taxon>Actinomycetes</taxon>
        <taxon>Micrococcales</taxon>
        <taxon>Microbacteriaceae</taxon>
        <taxon>Microbacterium</taxon>
    </lineage>
</organism>
<reference evidence="3 4" key="1">
    <citation type="submission" date="2024-02" db="EMBL/GenBank/DDBJ databases">
        <authorList>
            <person name="Saticioglu I.B."/>
        </authorList>
    </citation>
    <scope>NUCLEOTIDE SEQUENCE [LARGE SCALE GENOMIC DNA]</scope>
    <source>
        <strain evidence="3 4">Mu-43</strain>
    </source>
</reference>
<dbReference type="EMBL" id="JBBDGN010000003">
    <property type="protein sequence ID" value="MEJ1091125.1"/>
    <property type="molecule type" value="Genomic_DNA"/>
</dbReference>